<dbReference type="EMBL" id="PVMZ01000025">
    <property type="protein sequence ID" value="PRX13292.1"/>
    <property type="molecule type" value="Genomic_DNA"/>
</dbReference>
<keyword evidence="7" id="KW-1185">Reference proteome</keyword>
<keyword evidence="4" id="KW-0411">Iron-sulfur</keyword>
<feature type="domain" description="Rieske" evidence="5">
    <location>
        <begin position="221"/>
        <end position="260"/>
    </location>
</feature>
<keyword evidence="2" id="KW-0479">Metal-binding</keyword>
<sequence length="283" mass="32083">QSVFLTEYAKVGGTNAVVQLPGSVTELTDGGTKQTTTHPTPVGEFFANKRAHLEEMRERKRPIIEAEKASWRHPEIDVLGELKKRIEPLLEESIYMAQGVGGPVRFDLTDSFGPDGEVVEQIVVDFPAKQVRPYADEKVRYRFKTGRAIIEHLIHIDEGDWVNSLFLSCRFSAARIGQYNEYIYAFFKCLGRERLQYAEGWYDEHEKAVEAEDTQMGDWTLQRRCPHLKADLSRFGILDGNVLTCQLHGWKFDLPSGRCLTSAGHKIRATKSDSESTGPSRPH</sequence>
<evidence type="ECO:0000259" key="5">
    <source>
        <dbReference type="PROSITE" id="PS51296"/>
    </source>
</evidence>
<protein>
    <submittedName>
        <fullName evidence="6">Rieske-like 2Fe-2S protein</fullName>
    </submittedName>
</protein>
<dbReference type="GO" id="GO:0016705">
    <property type="term" value="F:oxidoreductase activity, acting on paired donors, with incorporation or reduction of molecular oxygen"/>
    <property type="evidence" value="ECO:0007669"/>
    <property type="project" value="UniProtKB-ARBA"/>
</dbReference>
<dbReference type="Proteomes" id="UP000239415">
    <property type="component" value="Unassembled WGS sequence"/>
</dbReference>
<dbReference type="GO" id="GO:0046872">
    <property type="term" value="F:metal ion binding"/>
    <property type="evidence" value="ECO:0007669"/>
    <property type="project" value="UniProtKB-KW"/>
</dbReference>
<dbReference type="SUPFAM" id="SSF50022">
    <property type="entry name" value="ISP domain"/>
    <property type="match status" value="1"/>
</dbReference>
<evidence type="ECO:0000256" key="1">
    <source>
        <dbReference type="ARBA" id="ARBA00022714"/>
    </source>
</evidence>
<dbReference type="Gene3D" id="2.102.10.10">
    <property type="entry name" value="Rieske [2Fe-2S] iron-sulphur domain"/>
    <property type="match status" value="1"/>
</dbReference>
<dbReference type="PROSITE" id="PS51296">
    <property type="entry name" value="RIESKE"/>
    <property type="match status" value="1"/>
</dbReference>
<dbReference type="Pfam" id="PF00355">
    <property type="entry name" value="Rieske"/>
    <property type="match status" value="1"/>
</dbReference>
<evidence type="ECO:0000256" key="3">
    <source>
        <dbReference type="ARBA" id="ARBA00023004"/>
    </source>
</evidence>
<dbReference type="InterPro" id="IPR057330">
    <property type="entry name" value="SCP2_Rv3818"/>
</dbReference>
<dbReference type="InterPro" id="IPR036922">
    <property type="entry name" value="Rieske_2Fe-2S_sf"/>
</dbReference>
<organism evidence="6 7">
    <name type="scientific">Actinoplanes italicus</name>
    <dbReference type="NCBI Taxonomy" id="113567"/>
    <lineage>
        <taxon>Bacteria</taxon>
        <taxon>Bacillati</taxon>
        <taxon>Actinomycetota</taxon>
        <taxon>Actinomycetes</taxon>
        <taxon>Micromonosporales</taxon>
        <taxon>Micromonosporaceae</taxon>
        <taxon>Actinoplanes</taxon>
    </lineage>
</organism>
<evidence type="ECO:0000313" key="7">
    <source>
        <dbReference type="Proteomes" id="UP000239415"/>
    </source>
</evidence>
<evidence type="ECO:0000256" key="4">
    <source>
        <dbReference type="ARBA" id="ARBA00023014"/>
    </source>
</evidence>
<evidence type="ECO:0000256" key="2">
    <source>
        <dbReference type="ARBA" id="ARBA00022723"/>
    </source>
</evidence>
<dbReference type="RefSeq" id="WP_146169511.1">
    <property type="nucleotide sequence ID" value="NZ_PVMZ01000025.1"/>
</dbReference>
<reference evidence="6 7" key="1">
    <citation type="submission" date="2018-03" db="EMBL/GenBank/DDBJ databases">
        <title>Genomic Encyclopedia of Archaeal and Bacterial Type Strains, Phase II (KMG-II): from individual species to whole genera.</title>
        <authorList>
            <person name="Goeker M."/>
        </authorList>
    </citation>
    <scope>NUCLEOTIDE SEQUENCE [LARGE SCALE GENOMIC DNA]</scope>
    <source>
        <strain evidence="6 7">DSM 43146</strain>
    </source>
</reference>
<dbReference type="InterPro" id="IPR017941">
    <property type="entry name" value="Rieske_2Fe-2S"/>
</dbReference>
<keyword evidence="1" id="KW-0001">2Fe-2S</keyword>
<name>A0A2T0JXV8_9ACTN</name>
<feature type="non-terminal residue" evidence="6">
    <location>
        <position position="1"/>
    </location>
</feature>
<dbReference type="OrthoDB" id="6988582at2"/>
<accession>A0A2T0JXV8</accession>
<comment type="caution">
    <text evidence="6">The sequence shown here is derived from an EMBL/GenBank/DDBJ whole genome shotgun (WGS) entry which is preliminary data.</text>
</comment>
<dbReference type="Pfam" id="PF25451">
    <property type="entry name" value="SCP2_Rv3818"/>
    <property type="match status" value="1"/>
</dbReference>
<proteinExistence type="predicted"/>
<dbReference type="GO" id="GO:0004497">
    <property type="term" value="F:monooxygenase activity"/>
    <property type="evidence" value="ECO:0007669"/>
    <property type="project" value="UniProtKB-ARBA"/>
</dbReference>
<dbReference type="GO" id="GO:0051537">
    <property type="term" value="F:2 iron, 2 sulfur cluster binding"/>
    <property type="evidence" value="ECO:0007669"/>
    <property type="project" value="UniProtKB-KW"/>
</dbReference>
<evidence type="ECO:0000313" key="6">
    <source>
        <dbReference type="EMBL" id="PRX13292.1"/>
    </source>
</evidence>
<dbReference type="AlphaFoldDB" id="A0A2T0JXV8"/>
<keyword evidence="3" id="KW-0408">Iron</keyword>
<gene>
    <name evidence="6" type="ORF">CLV67_1251</name>
</gene>